<protein>
    <submittedName>
        <fullName evidence="1">Uncharacterized protein</fullName>
    </submittedName>
</protein>
<keyword evidence="2" id="KW-1185">Reference proteome</keyword>
<dbReference type="AlphaFoldDB" id="A0A0E0NMV5"/>
<proteinExistence type="predicted"/>
<accession>A0A0E0NMV5</accession>
<dbReference type="EnsemblPlants" id="ORUFI02G38900.4">
    <property type="protein sequence ID" value="ORUFI02G38900.4"/>
    <property type="gene ID" value="ORUFI02G38900"/>
</dbReference>
<evidence type="ECO:0000313" key="1">
    <source>
        <dbReference type="EnsemblPlants" id="ORUFI02G38900.4"/>
    </source>
</evidence>
<evidence type="ECO:0000313" key="2">
    <source>
        <dbReference type="Proteomes" id="UP000008022"/>
    </source>
</evidence>
<reference evidence="1" key="2">
    <citation type="submission" date="2015-06" db="UniProtKB">
        <authorList>
            <consortium name="EnsemblPlants"/>
        </authorList>
    </citation>
    <scope>IDENTIFICATION</scope>
</reference>
<dbReference type="Proteomes" id="UP000008022">
    <property type="component" value="Unassembled WGS sequence"/>
</dbReference>
<organism evidence="1 2">
    <name type="scientific">Oryza rufipogon</name>
    <name type="common">Brownbeard rice</name>
    <name type="synonym">Asian wild rice</name>
    <dbReference type="NCBI Taxonomy" id="4529"/>
    <lineage>
        <taxon>Eukaryota</taxon>
        <taxon>Viridiplantae</taxon>
        <taxon>Streptophyta</taxon>
        <taxon>Embryophyta</taxon>
        <taxon>Tracheophyta</taxon>
        <taxon>Spermatophyta</taxon>
        <taxon>Magnoliopsida</taxon>
        <taxon>Liliopsida</taxon>
        <taxon>Poales</taxon>
        <taxon>Poaceae</taxon>
        <taxon>BOP clade</taxon>
        <taxon>Oryzoideae</taxon>
        <taxon>Oryzeae</taxon>
        <taxon>Oryzinae</taxon>
        <taxon>Oryza</taxon>
    </lineage>
</organism>
<name>A0A0E0NMV5_ORYRU</name>
<reference evidence="2" key="1">
    <citation type="submission" date="2013-06" db="EMBL/GenBank/DDBJ databases">
        <authorList>
            <person name="Zhao Q."/>
        </authorList>
    </citation>
    <scope>NUCLEOTIDE SEQUENCE</scope>
    <source>
        <strain evidence="2">cv. W1943</strain>
    </source>
</reference>
<dbReference type="HOGENOM" id="CLU_2762254_0_0_1"/>
<sequence length="70" mass="7623">MTATAQILLVDFDLIHAQIFFNTPLVLGQSGRRGARRLAGGILLGPGHVAVDKPDHPDLWFGTEYRPAGR</sequence>
<dbReference type="Gramene" id="ORUFI02G38900.4">
    <property type="protein sequence ID" value="ORUFI02G38900.4"/>
    <property type="gene ID" value="ORUFI02G38900"/>
</dbReference>